<feature type="region of interest" description="Disordered" evidence="1">
    <location>
        <begin position="1"/>
        <end position="29"/>
    </location>
</feature>
<feature type="region of interest" description="Disordered" evidence="1">
    <location>
        <begin position="456"/>
        <end position="510"/>
    </location>
</feature>
<dbReference type="GO" id="GO:0043531">
    <property type="term" value="F:ADP binding"/>
    <property type="evidence" value="ECO:0007669"/>
    <property type="project" value="InterPro"/>
</dbReference>
<dbReference type="SUPFAM" id="SSF47413">
    <property type="entry name" value="lambda repressor-like DNA-binding domains"/>
    <property type="match status" value="1"/>
</dbReference>
<name>A0A917VRS2_9ACTN</name>
<dbReference type="SUPFAM" id="SSF52540">
    <property type="entry name" value="P-loop containing nucleoside triphosphate hydrolases"/>
    <property type="match status" value="1"/>
</dbReference>
<sequence length="548" mass="59368">MTTTEVRHRPQEPEPRMAGHGEERPVSAPPGFAEVLRRHRHAARLTLEQLAEASGVSARTLSDMERGRSAGPQHRTVTALAQALALGEDDRERLIGLAREGRLRDHWARPSGLCEPPRSVDDFTGRAAELAWADDFVHARDTPGAAGVALITGAAGLGKTTFAVRAAHVLRSSFPDGVLFADLFGMSDRPLTAGDVLTHLLRALGVTERRMPRDTPDRASLYRSLLRQRRVLVVLDDAGSEEQVRPLLPGGGGSRVLVTSRRSLAGLEGVQRLGLGPLPPVEAAELLAGILAKRGAGDGGDVIGELARFCGGLPLALRIVGNRLVSRPGWRAGDFVHRLADEERRLDQLRAGDLTIATAFGTSYDQLAAPARRVFRRLALVHGRDFDAPLAAMLGGLPAGDAWDALDELVDLGLLEDAGSGRYRFHELVRLFARDRLHEEEPPADREELTQAMTSWLDSPPGRHNKDHHTDRSDHSDGVVAAVLPTGRCSGDPRGRARVPRPESRRAHARAAEVFEAIGDAEAADRRRARMASSPGDRVSLRAVLRGR</sequence>
<protein>
    <recommendedName>
        <fullName evidence="2">HTH cro/C1-type domain-containing protein</fullName>
    </recommendedName>
</protein>
<dbReference type="InterPro" id="IPR010982">
    <property type="entry name" value="Lambda_DNA-bd_dom_sf"/>
</dbReference>
<dbReference type="Pfam" id="PF00931">
    <property type="entry name" value="NB-ARC"/>
    <property type="match status" value="1"/>
</dbReference>
<dbReference type="InterPro" id="IPR027417">
    <property type="entry name" value="P-loop_NTPase"/>
</dbReference>
<feature type="region of interest" description="Disordered" evidence="1">
    <location>
        <begin position="527"/>
        <end position="548"/>
    </location>
</feature>
<comment type="caution">
    <text evidence="3">The sequence shown here is derived from an EMBL/GenBank/DDBJ whole genome shotgun (WGS) entry which is preliminary data.</text>
</comment>
<dbReference type="InterPro" id="IPR001387">
    <property type="entry name" value="Cro/C1-type_HTH"/>
</dbReference>
<feature type="compositionally biased region" description="Basic and acidic residues" evidence="1">
    <location>
        <begin position="468"/>
        <end position="477"/>
    </location>
</feature>
<evidence type="ECO:0000313" key="4">
    <source>
        <dbReference type="Proteomes" id="UP000645217"/>
    </source>
</evidence>
<dbReference type="PRINTS" id="PR00364">
    <property type="entry name" value="DISEASERSIST"/>
</dbReference>
<dbReference type="InterPro" id="IPR002182">
    <property type="entry name" value="NB-ARC"/>
</dbReference>
<reference evidence="3" key="2">
    <citation type="submission" date="2020-09" db="EMBL/GenBank/DDBJ databases">
        <authorList>
            <person name="Sun Q."/>
            <person name="Ohkuma M."/>
        </authorList>
    </citation>
    <scope>NUCLEOTIDE SEQUENCE</scope>
    <source>
        <strain evidence="3">JCM 13064</strain>
    </source>
</reference>
<feature type="compositionally biased region" description="Basic and acidic residues" evidence="1">
    <location>
        <begin position="491"/>
        <end position="510"/>
    </location>
</feature>
<evidence type="ECO:0000313" key="3">
    <source>
        <dbReference type="EMBL" id="GGL12233.1"/>
    </source>
</evidence>
<reference evidence="3" key="1">
    <citation type="journal article" date="2014" name="Int. J. Syst. Evol. Microbiol.">
        <title>Complete genome sequence of Corynebacterium casei LMG S-19264T (=DSM 44701T), isolated from a smear-ripened cheese.</title>
        <authorList>
            <consortium name="US DOE Joint Genome Institute (JGI-PGF)"/>
            <person name="Walter F."/>
            <person name="Albersmeier A."/>
            <person name="Kalinowski J."/>
            <person name="Ruckert C."/>
        </authorList>
    </citation>
    <scope>NUCLEOTIDE SEQUENCE</scope>
    <source>
        <strain evidence="3">JCM 13064</strain>
    </source>
</reference>
<dbReference type="EMBL" id="BMNT01000043">
    <property type="protein sequence ID" value="GGL12233.1"/>
    <property type="molecule type" value="Genomic_DNA"/>
</dbReference>
<dbReference type="AlphaFoldDB" id="A0A917VRS2"/>
<dbReference type="CDD" id="cd00093">
    <property type="entry name" value="HTH_XRE"/>
    <property type="match status" value="1"/>
</dbReference>
<dbReference type="Pfam" id="PF25872">
    <property type="entry name" value="HTH_77"/>
    <property type="match status" value="1"/>
</dbReference>
<dbReference type="Pfam" id="PF13560">
    <property type="entry name" value="HTH_31"/>
    <property type="match status" value="1"/>
</dbReference>
<organism evidence="3 4">
    <name type="scientific">Sphaerisporangium melleum</name>
    <dbReference type="NCBI Taxonomy" id="321316"/>
    <lineage>
        <taxon>Bacteria</taxon>
        <taxon>Bacillati</taxon>
        <taxon>Actinomycetota</taxon>
        <taxon>Actinomycetes</taxon>
        <taxon>Streptosporangiales</taxon>
        <taxon>Streptosporangiaceae</taxon>
        <taxon>Sphaerisporangium</taxon>
    </lineage>
</organism>
<evidence type="ECO:0000259" key="2">
    <source>
        <dbReference type="PROSITE" id="PS50943"/>
    </source>
</evidence>
<keyword evidence="4" id="KW-1185">Reference proteome</keyword>
<feature type="compositionally biased region" description="Basic and acidic residues" evidence="1">
    <location>
        <begin position="1"/>
        <end position="25"/>
    </location>
</feature>
<dbReference type="RefSeq" id="WP_189166685.1">
    <property type="nucleotide sequence ID" value="NZ_BMNT01000043.1"/>
</dbReference>
<dbReference type="Gene3D" id="1.10.260.40">
    <property type="entry name" value="lambda repressor-like DNA-binding domains"/>
    <property type="match status" value="1"/>
</dbReference>
<proteinExistence type="predicted"/>
<feature type="domain" description="HTH cro/C1-type" evidence="2">
    <location>
        <begin position="36"/>
        <end position="91"/>
    </location>
</feature>
<dbReference type="PANTHER" id="PTHR47691">
    <property type="entry name" value="REGULATOR-RELATED"/>
    <property type="match status" value="1"/>
</dbReference>
<dbReference type="PANTHER" id="PTHR47691:SF3">
    <property type="entry name" value="HTH-TYPE TRANSCRIPTIONAL REGULATOR RV0890C-RELATED"/>
    <property type="match status" value="1"/>
</dbReference>
<dbReference type="InterPro" id="IPR058852">
    <property type="entry name" value="HTH_77"/>
</dbReference>
<dbReference type="Proteomes" id="UP000645217">
    <property type="component" value="Unassembled WGS sequence"/>
</dbReference>
<evidence type="ECO:0000256" key="1">
    <source>
        <dbReference type="SAM" id="MobiDB-lite"/>
    </source>
</evidence>
<accession>A0A917VRS2</accession>
<dbReference type="SMART" id="SM00530">
    <property type="entry name" value="HTH_XRE"/>
    <property type="match status" value="1"/>
</dbReference>
<dbReference type="Gene3D" id="3.40.50.300">
    <property type="entry name" value="P-loop containing nucleotide triphosphate hydrolases"/>
    <property type="match status" value="1"/>
</dbReference>
<dbReference type="PROSITE" id="PS50943">
    <property type="entry name" value="HTH_CROC1"/>
    <property type="match status" value="1"/>
</dbReference>
<gene>
    <name evidence="3" type="ORF">GCM10007964_62860</name>
</gene>
<dbReference type="GO" id="GO:0003677">
    <property type="term" value="F:DNA binding"/>
    <property type="evidence" value="ECO:0007669"/>
    <property type="project" value="InterPro"/>
</dbReference>